<accession>A0A392N4L8</accession>
<evidence type="ECO:0000313" key="2">
    <source>
        <dbReference type="EMBL" id="MCH94737.1"/>
    </source>
</evidence>
<feature type="region of interest" description="Disordered" evidence="1">
    <location>
        <begin position="144"/>
        <end position="166"/>
    </location>
</feature>
<feature type="non-terminal residue" evidence="2">
    <location>
        <position position="310"/>
    </location>
</feature>
<name>A0A392N4L8_9FABA</name>
<feature type="region of interest" description="Disordered" evidence="1">
    <location>
        <begin position="108"/>
        <end position="127"/>
    </location>
</feature>
<feature type="compositionally biased region" description="Basic and acidic residues" evidence="1">
    <location>
        <begin position="241"/>
        <end position="261"/>
    </location>
</feature>
<keyword evidence="3" id="KW-1185">Reference proteome</keyword>
<feature type="region of interest" description="Disordered" evidence="1">
    <location>
        <begin position="212"/>
        <end position="286"/>
    </location>
</feature>
<gene>
    <name evidence="2" type="ORF">A2U01_0015702</name>
</gene>
<feature type="compositionally biased region" description="Low complexity" evidence="1">
    <location>
        <begin position="68"/>
        <end position="78"/>
    </location>
</feature>
<feature type="compositionally biased region" description="Polar residues" evidence="1">
    <location>
        <begin position="1"/>
        <end position="21"/>
    </location>
</feature>
<comment type="caution">
    <text evidence="2">The sequence shown here is derived from an EMBL/GenBank/DDBJ whole genome shotgun (WGS) entry which is preliminary data.</text>
</comment>
<evidence type="ECO:0008006" key="4">
    <source>
        <dbReference type="Google" id="ProtNLM"/>
    </source>
</evidence>
<sequence>MSNSIESSPLKEQQTATPSKTRYTRSKAKVEASAIIVDAVSISTVHASDSKKKSKSKSVVKKEKTAKVIESSPSVSIKSSKKSSKKKKGESTVRKPLTMTDLYLSKNPFQTSGVESNVDTSINDSKCPDVEASTTIAVDTKILESGKSNPTGTLIPENPKSNENLGETELNFVDTTTTTTVDNGDVVSPDAVISPTNDIIGYVLNYLKETGPEKNVEPDVGTSLAPPGSSDEESGSESAAEEAKSQEKIVTEEEKLSRDADENSQYEESDKTVPFDEEVNVSEKTVSVEKVIPDDIVDVDDCDSTEQPLN</sequence>
<evidence type="ECO:0000256" key="1">
    <source>
        <dbReference type="SAM" id="MobiDB-lite"/>
    </source>
</evidence>
<organism evidence="2 3">
    <name type="scientific">Trifolium medium</name>
    <dbReference type="NCBI Taxonomy" id="97028"/>
    <lineage>
        <taxon>Eukaryota</taxon>
        <taxon>Viridiplantae</taxon>
        <taxon>Streptophyta</taxon>
        <taxon>Embryophyta</taxon>
        <taxon>Tracheophyta</taxon>
        <taxon>Spermatophyta</taxon>
        <taxon>Magnoliopsida</taxon>
        <taxon>eudicotyledons</taxon>
        <taxon>Gunneridae</taxon>
        <taxon>Pentapetalae</taxon>
        <taxon>rosids</taxon>
        <taxon>fabids</taxon>
        <taxon>Fabales</taxon>
        <taxon>Fabaceae</taxon>
        <taxon>Papilionoideae</taxon>
        <taxon>50 kb inversion clade</taxon>
        <taxon>NPAAA clade</taxon>
        <taxon>Hologalegina</taxon>
        <taxon>IRL clade</taxon>
        <taxon>Trifolieae</taxon>
        <taxon>Trifolium</taxon>
    </lineage>
</organism>
<feature type="region of interest" description="Disordered" evidence="1">
    <location>
        <begin position="45"/>
        <end position="95"/>
    </location>
</feature>
<feature type="compositionally biased region" description="Basic residues" evidence="1">
    <location>
        <begin position="79"/>
        <end position="88"/>
    </location>
</feature>
<feature type="compositionally biased region" description="Polar residues" evidence="1">
    <location>
        <begin position="108"/>
        <end position="124"/>
    </location>
</feature>
<dbReference type="AlphaFoldDB" id="A0A392N4L8"/>
<feature type="region of interest" description="Disordered" evidence="1">
    <location>
        <begin position="1"/>
        <end position="29"/>
    </location>
</feature>
<dbReference type="EMBL" id="LXQA010028028">
    <property type="protein sequence ID" value="MCH94737.1"/>
    <property type="molecule type" value="Genomic_DNA"/>
</dbReference>
<proteinExistence type="predicted"/>
<reference evidence="2 3" key="1">
    <citation type="journal article" date="2018" name="Front. Plant Sci.">
        <title>Red Clover (Trifolium pratense) and Zigzag Clover (T. medium) - A Picture of Genomic Similarities and Differences.</title>
        <authorList>
            <person name="Dluhosova J."/>
            <person name="Istvanek J."/>
            <person name="Nedelnik J."/>
            <person name="Repkova J."/>
        </authorList>
    </citation>
    <scope>NUCLEOTIDE SEQUENCE [LARGE SCALE GENOMIC DNA]</scope>
    <source>
        <strain evidence="3">cv. 10/8</strain>
        <tissue evidence="2">Leaf</tissue>
    </source>
</reference>
<evidence type="ECO:0000313" key="3">
    <source>
        <dbReference type="Proteomes" id="UP000265520"/>
    </source>
</evidence>
<dbReference type="Proteomes" id="UP000265520">
    <property type="component" value="Unassembled WGS sequence"/>
</dbReference>
<protein>
    <recommendedName>
        <fullName evidence="4">Envelope-like protein</fullName>
    </recommendedName>
</protein>